<sequence length="538" mass="58083">MAASNGALFLVGALLICCVFVAPALAQGPAAAPTSPVLPGNCSAPSTRYVAANKDTVRWGFYDLFKDPVAYVQSGDIITVEVITHEAGNEYAKMIQGDPGIEDIYYWPTNTSVTEKNVPQYPGSGAHIVTGPIYVCGAEPGDVLQVEILSIKPRLNPVSGKCYGVNRIANFGYIARPDVGHRDGTPWNDSTITVYEINEDKEGWWATPQYQFTVPKTIDPAGRGNLPMQNVDGGVIVPHAVDYGVNSNAKITYPVGFQTILNQSDPIAYTAAADLDFRIPLRPHTGVMGVMPANGQNYLKGAPNGTMGANTIPPSRFGGNVDDWRIGAGATMYYTIEEPGAKFVIADTHAAQGDSELSGTAIETSMTVTVRITTIKQADLPPEVSKLTFPLLETATEYVVHGYNYLNYLDELPVPSTVGSPGFGDDLNLAFKNAFNETRSFLMDLFALTENEAVTIMSTAVDYSISQVVDANWGVHGSIRKSIFSRRVGNRKLLEFYAQSHGIERSSTTLLDTARARNALKARAAAAWSLPAMLRRLL</sequence>
<proteinExistence type="predicted"/>
<dbReference type="Proteomes" id="UP000054558">
    <property type="component" value="Unassembled WGS sequence"/>
</dbReference>
<keyword evidence="3" id="KW-1185">Reference proteome</keyword>
<dbReference type="STRING" id="105231.A0A1Y1HW37"/>
<dbReference type="OMA" id="PHFGTMG"/>
<dbReference type="PANTHER" id="PTHR31891">
    <property type="entry name" value="FORMAMIDASE C869.04-RELATED"/>
    <property type="match status" value="1"/>
</dbReference>
<evidence type="ECO:0000256" key="1">
    <source>
        <dbReference type="SAM" id="SignalP"/>
    </source>
</evidence>
<dbReference type="GO" id="GO:0016811">
    <property type="term" value="F:hydrolase activity, acting on carbon-nitrogen (but not peptide) bonds, in linear amides"/>
    <property type="evidence" value="ECO:0007669"/>
    <property type="project" value="InterPro"/>
</dbReference>
<dbReference type="Pfam" id="PF03069">
    <property type="entry name" value="FmdA_AmdA"/>
    <property type="match status" value="2"/>
</dbReference>
<dbReference type="AlphaFoldDB" id="A0A1Y1HW37"/>
<reference evidence="2 3" key="1">
    <citation type="journal article" date="2014" name="Nat. Commun.">
        <title>Klebsormidium flaccidum genome reveals primary factors for plant terrestrial adaptation.</title>
        <authorList>
            <person name="Hori K."/>
            <person name="Maruyama F."/>
            <person name="Fujisawa T."/>
            <person name="Togashi T."/>
            <person name="Yamamoto N."/>
            <person name="Seo M."/>
            <person name="Sato S."/>
            <person name="Yamada T."/>
            <person name="Mori H."/>
            <person name="Tajima N."/>
            <person name="Moriyama T."/>
            <person name="Ikeuchi M."/>
            <person name="Watanabe M."/>
            <person name="Wada H."/>
            <person name="Kobayashi K."/>
            <person name="Saito M."/>
            <person name="Masuda T."/>
            <person name="Sasaki-Sekimoto Y."/>
            <person name="Mashiguchi K."/>
            <person name="Awai K."/>
            <person name="Shimojima M."/>
            <person name="Masuda S."/>
            <person name="Iwai M."/>
            <person name="Nobusawa T."/>
            <person name="Narise T."/>
            <person name="Kondo S."/>
            <person name="Saito H."/>
            <person name="Sato R."/>
            <person name="Murakawa M."/>
            <person name="Ihara Y."/>
            <person name="Oshima-Yamada Y."/>
            <person name="Ohtaka K."/>
            <person name="Satoh M."/>
            <person name="Sonobe K."/>
            <person name="Ishii M."/>
            <person name="Ohtani R."/>
            <person name="Kanamori-Sato M."/>
            <person name="Honoki R."/>
            <person name="Miyazaki D."/>
            <person name="Mochizuki H."/>
            <person name="Umetsu J."/>
            <person name="Higashi K."/>
            <person name="Shibata D."/>
            <person name="Kamiya Y."/>
            <person name="Sato N."/>
            <person name="Nakamura Y."/>
            <person name="Tabata S."/>
            <person name="Ida S."/>
            <person name="Kurokawa K."/>
            <person name="Ohta H."/>
        </authorList>
    </citation>
    <scope>NUCLEOTIDE SEQUENCE [LARGE SCALE GENOMIC DNA]</scope>
    <source>
        <strain evidence="2 3">NIES-2285</strain>
    </source>
</reference>
<dbReference type="Gene3D" id="2.60.120.580">
    <property type="entry name" value="Acetamidase/Formamidase-like domains"/>
    <property type="match status" value="2"/>
</dbReference>
<gene>
    <name evidence="2" type="ORF">KFL_001270070</name>
</gene>
<dbReference type="OrthoDB" id="506331at2759"/>
<dbReference type="PANTHER" id="PTHR31891:SF1">
    <property type="entry name" value="FORMAMIDASE C869.04-RELATED"/>
    <property type="match status" value="1"/>
</dbReference>
<evidence type="ECO:0000313" key="2">
    <source>
        <dbReference type="EMBL" id="GAQ82864.1"/>
    </source>
</evidence>
<organism evidence="2 3">
    <name type="scientific">Klebsormidium nitens</name>
    <name type="common">Green alga</name>
    <name type="synonym">Ulothrix nitens</name>
    <dbReference type="NCBI Taxonomy" id="105231"/>
    <lineage>
        <taxon>Eukaryota</taxon>
        <taxon>Viridiplantae</taxon>
        <taxon>Streptophyta</taxon>
        <taxon>Klebsormidiophyceae</taxon>
        <taxon>Klebsormidiales</taxon>
        <taxon>Klebsormidiaceae</taxon>
        <taxon>Klebsormidium</taxon>
    </lineage>
</organism>
<protein>
    <submittedName>
        <fullName evidence="2">Acetamidase/formamidase</fullName>
    </submittedName>
</protein>
<evidence type="ECO:0000313" key="3">
    <source>
        <dbReference type="Proteomes" id="UP000054558"/>
    </source>
</evidence>
<feature type="signal peptide" evidence="1">
    <location>
        <begin position="1"/>
        <end position="26"/>
    </location>
</feature>
<keyword evidence="1" id="KW-0732">Signal</keyword>
<feature type="chain" id="PRO_5012575772" evidence="1">
    <location>
        <begin position="27"/>
        <end position="538"/>
    </location>
</feature>
<dbReference type="Gene3D" id="3.10.28.20">
    <property type="entry name" value="Acetamidase/Formamidase-like domains"/>
    <property type="match status" value="1"/>
</dbReference>
<name>A0A1Y1HW37_KLENI</name>
<dbReference type="EMBL" id="DF237076">
    <property type="protein sequence ID" value="GAQ82864.1"/>
    <property type="molecule type" value="Genomic_DNA"/>
</dbReference>
<accession>A0A1Y1HW37</accession>
<dbReference type="SUPFAM" id="SSF141130">
    <property type="entry name" value="Acetamidase/Formamidase-like"/>
    <property type="match status" value="1"/>
</dbReference>
<dbReference type="InterPro" id="IPR004304">
    <property type="entry name" value="FmdA_AmdA"/>
</dbReference>